<evidence type="ECO:0000313" key="3">
    <source>
        <dbReference type="RefSeq" id="XP_026191339.1"/>
    </source>
</evidence>
<protein>
    <submittedName>
        <fullName evidence="3">Uncharacterized protein LOC34620964</fullName>
    </submittedName>
</protein>
<feature type="domain" description="3'-5' exonuclease" evidence="1">
    <location>
        <begin position="282"/>
        <end position="354"/>
    </location>
</feature>
<dbReference type="InterPro" id="IPR012337">
    <property type="entry name" value="RNaseH-like_sf"/>
</dbReference>
<dbReference type="PANTHER" id="PTHR46628">
    <property type="entry name" value="PIRNA BIOGENESIS PROTEIN EXD1"/>
    <property type="match status" value="1"/>
</dbReference>
<dbReference type="Gene3D" id="3.30.420.10">
    <property type="entry name" value="Ribonuclease H-like superfamily/Ribonuclease H"/>
    <property type="match status" value="1"/>
</dbReference>
<dbReference type="InterPro" id="IPR002562">
    <property type="entry name" value="3'-5'_exonuclease_dom"/>
</dbReference>
<dbReference type="GO" id="GO:1990923">
    <property type="term" value="C:PET complex"/>
    <property type="evidence" value="ECO:0007669"/>
    <property type="project" value="TreeGrafter"/>
</dbReference>
<dbReference type="GeneID" id="34620964"/>
<sequence>MRSPPNVETKVDKPPATIKQFSLGKQDFPCFCSRGVNVHVGKPDPVELLLTFPLPQAPVLSPQKPKDSQRGARKLDPLSILHAVGLESYSAHSAAWSRLGLIGALRLNEGPRAHGLYGTSLRRLIFLVSDADTAQLWSHKLAACHAQESPLLLSVDLEWAFPAVSSERCNDGHSVKAPRAQVSLLQVCVEKLGPREGWPPSFCHVQPLDPPEKRCEGAATLQKGATLSAPLAPLSSTRACGPPAPLGADSTCVIHEAAVSAAVAAAVKIGFVGLFDLKPAPDRTVQHLGALLQNPNIPKVMHDCREDSAILHACFGVHLKSVFDSMVAAQVLQRSRGCEEFQQSLNDLLLEQLGVA</sequence>
<proteinExistence type="predicted"/>
<dbReference type="Pfam" id="PF01612">
    <property type="entry name" value="DNA_pol_A_exo1"/>
    <property type="match status" value="1"/>
</dbReference>
<reference evidence="3" key="1">
    <citation type="submission" date="2025-08" db="UniProtKB">
        <authorList>
            <consortium name="RefSeq"/>
        </authorList>
    </citation>
    <scope>IDENTIFICATION</scope>
</reference>
<dbReference type="AlphaFoldDB" id="A0A6P6RV07"/>
<gene>
    <name evidence="3" type="primary">LOC34620964</name>
</gene>
<evidence type="ECO:0000259" key="1">
    <source>
        <dbReference type="Pfam" id="PF01612"/>
    </source>
</evidence>
<dbReference type="OrthoDB" id="26838at2759"/>
<dbReference type="InterPro" id="IPR052144">
    <property type="entry name" value="piRNA_biogenesis_EXD1"/>
</dbReference>
<name>A0A6P6RV07_9EIME</name>
<dbReference type="GO" id="GO:0008408">
    <property type="term" value="F:3'-5' exonuclease activity"/>
    <property type="evidence" value="ECO:0007669"/>
    <property type="project" value="InterPro"/>
</dbReference>
<accession>A0A6P6RV07</accession>
<dbReference type="GO" id="GO:0006139">
    <property type="term" value="P:nucleobase-containing compound metabolic process"/>
    <property type="evidence" value="ECO:0007669"/>
    <property type="project" value="InterPro"/>
</dbReference>
<dbReference type="Proteomes" id="UP000515125">
    <property type="component" value="Unplaced"/>
</dbReference>
<dbReference type="SUPFAM" id="SSF53098">
    <property type="entry name" value="Ribonuclease H-like"/>
    <property type="match status" value="1"/>
</dbReference>
<organism evidence="2 3">
    <name type="scientific">Cyclospora cayetanensis</name>
    <dbReference type="NCBI Taxonomy" id="88456"/>
    <lineage>
        <taxon>Eukaryota</taxon>
        <taxon>Sar</taxon>
        <taxon>Alveolata</taxon>
        <taxon>Apicomplexa</taxon>
        <taxon>Conoidasida</taxon>
        <taxon>Coccidia</taxon>
        <taxon>Eucoccidiorida</taxon>
        <taxon>Eimeriorina</taxon>
        <taxon>Eimeriidae</taxon>
        <taxon>Cyclospora</taxon>
    </lineage>
</organism>
<evidence type="ECO:0000313" key="2">
    <source>
        <dbReference type="Proteomes" id="UP000515125"/>
    </source>
</evidence>
<dbReference type="RefSeq" id="XP_026191339.1">
    <property type="nucleotide sequence ID" value="XM_026335554.1"/>
</dbReference>
<dbReference type="InterPro" id="IPR036397">
    <property type="entry name" value="RNaseH_sf"/>
</dbReference>
<dbReference type="GO" id="GO:0003676">
    <property type="term" value="F:nucleic acid binding"/>
    <property type="evidence" value="ECO:0007669"/>
    <property type="project" value="InterPro"/>
</dbReference>
<dbReference type="PANTHER" id="PTHR46628:SF1">
    <property type="entry name" value="PIRNA BIOGENESIS PROTEIN EXD1"/>
    <property type="match status" value="1"/>
</dbReference>
<keyword evidence="2" id="KW-1185">Reference proteome</keyword>